<dbReference type="Pfam" id="PF24346">
    <property type="entry name" value="DUF7507"/>
    <property type="match status" value="1"/>
</dbReference>
<dbReference type="Proteomes" id="UP000722625">
    <property type="component" value="Unassembled WGS sequence"/>
</dbReference>
<dbReference type="NCBIfam" id="TIGR04225">
    <property type="entry name" value="CshA_fibril_rpt"/>
    <property type="match status" value="1"/>
</dbReference>
<evidence type="ECO:0000313" key="3">
    <source>
        <dbReference type="Proteomes" id="UP000722625"/>
    </source>
</evidence>
<evidence type="ECO:0000313" key="2">
    <source>
        <dbReference type="EMBL" id="MBS7229462.1"/>
    </source>
</evidence>
<dbReference type="InterPro" id="IPR013783">
    <property type="entry name" value="Ig-like_fold"/>
</dbReference>
<feature type="non-terminal residue" evidence="2">
    <location>
        <position position="1"/>
    </location>
</feature>
<reference evidence="2 3" key="1">
    <citation type="journal article" date="2018" name="Int. J. Syst. Evol. Microbiol.">
        <title>Flavobacterium chryseum sp. nov. and Flavobacterium psychroterrae sp. nov., novel environmental bacteria isolated from Antarctica.</title>
        <authorList>
            <person name="Kralova S."/>
            <person name="Svec P."/>
            <person name="Busse H.J."/>
            <person name="Stankova E."/>
            <person name="Vaczi P."/>
            <person name="Sedlacek I."/>
        </authorList>
    </citation>
    <scope>NUCLEOTIDE SEQUENCE [LARGE SCALE GENOMIC DNA]</scope>
    <source>
        <strain evidence="2 3">CCM 8827</strain>
    </source>
</reference>
<dbReference type="PROSITE" id="PS50268">
    <property type="entry name" value="CADHERIN_2"/>
    <property type="match status" value="1"/>
</dbReference>
<organism evidence="2 3">
    <name type="scientific">Flavobacterium psychroterrae</name>
    <dbReference type="NCBI Taxonomy" id="2133767"/>
    <lineage>
        <taxon>Bacteria</taxon>
        <taxon>Pseudomonadati</taxon>
        <taxon>Bacteroidota</taxon>
        <taxon>Flavobacteriia</taxon>
        <taxon>Flavobacteriales</taxon>
        <taxon>Flavobacteriaceae</taxon>
        <taxon>Flavobacterium</taxon>
    </lineage>
</organism>
<dbReference type="Gene3D" id="2.60.40.3440">
    <property type="match status" value="1"/>
</dbReference>
<protein>
    <submittedName>
        <fullName evidence="2">Tandem-95 repeat protein</fullName>
    </submittedName>
</protein>
<dbReference type="Gene3D" id="2.60.40.10">
    <property type="entry name" value="Immunoglobulins"/>
    <property type="match status" value="1"/>
</dbReference>
<dbReference type="Pfam" id="PF19076">
    <property type="entry name" value="CshA_repeat"/>
    <property type="match status" value="1"/>
</dbReference>
<sequence>TTNEDTAVTINVTTNDSDVDGTIDVATVDLDPATPGIQTTFTVTGQGTYMVNNLGVVTFTPVLNYNGTATPINYSVNDNNGAVSNIATISITVTSVNDNPVAVDDIYTVAEDGTITLTPLALDSDIDGDTLSITSINGTVLTGGIQTINVTNGTVNISASGVITFTPALNFNSATPIIIPYVISDGNGGTATANELITVTAVNDNPVAVDDIYTVAEDGTVTLTPLALDSDVDGDTLSITSINGTVLTGGLQTISVTNGTVNISASGLITFTPSANFNSATPISIPYVISDGNGGTASANQVITVTSVNDAPIANNDVNLIIASTASATAINALTATDVDGTIANYTVLTLPTNGILALAGVPVTLNQVLTPAEAAMLTYTPSGTFTGVDTFTFNATDDLNAGSAVATITIPVGNNAPTAHDDATNANIRSRAGATAINALTATDTDGTIVSYTVLSLPLNGTLALSGSAIIVNQVLTPAQAAMLTYDPSGAFSGNDTFTFTATDNNGAIDASPAIVTIVIDKTILNAVADPINSVVGINKIITVTNIFNNDTLNNSPLNYLDVNLSLPTPDPKGVLTLKPDGTIELAPNAPAGTYSLTYEICEKANAGNCSLATVTVTVVAPTMTITANSYCSNNTPYVSYNVVADNFTPTTLLTINWIDSANNIVATQNNMPLNGNVLWPGAVVDGNNNPVDWPGWVLTNGQWTQGNDGFELTRPAVTMQFSLNPTQSVVVNYPSAITGCSAMPTFGIVAGNEDDVTLADGLNGALEVINVLDNDKLNGVPVQPADVILKGQNLPTGITLNANGTIDVAPGTKGGSYTLTYQICEVANSSNCTTATVKIFVEVPAIAIVKTVVLNDTNGNGYAEAGETLTYNFEITNKGNTDLENIIVADPLPGIVMSGGPINLAAGQTDTTSITGTYTLTQADVNSGTISNQATASGITKSGIIVMDKSDSSNVDGEKPTILELSGCVIKIFNAVSANGDEKNSRFYVQGLECYPENTVQIYNRWGVLVFERDHYNNNDIAFRGISEGRVTIKDSNGLPEGTYYYIIRYKDKQSNAHQEAGYLYLTR</sequence>
<keyword evidence="3" id="KW-1185">Reference proteome</keyword>
<dbReference type="RefSeq" id="WP_213293620.1">
    <property type="nucleotide sequence ID" value="NZ_JAGYVZ010000001.1"/>
</dbReference>
<dbReference type="Pfam" id="PF13585">
    <property type="entry name" value="CHU_C"/>
    <property type="match status" value="1"/>
</dbReference>
<feature type="domain" description="Cadherin" evidence="1">
    <location>
        <begin position="6"/>
        <end position="102"/>
    </location>
</feature>
<dbReference type="InterPro" id="IPR055354">
    <property type="entry name" value="DUF7507"/>
</dbReference>
<dbReference type="InterPro" id="IPR002126">
    <property type="entry name" value="Cadherin-like_dom"/>
</dbReference>
<dbReference type="NCBIfam" id="NF012211">
    <property type="entry name" value="tand_rpt_95"/>
    <property type="match status" value="3"/>
</dbReference>
<dbReference type="InterPro" id="IPR026395">
    <property type="entry name" value="CshA_fibril"/>
</dbReference>
<gene>
    <name evidence="2" type="ORF">KHA90_00355</name>
</gene>
<comment type="caution">
    <text evidence="2">The sequence shown here is derived from an EMBL/GenBank/DDBJ whole genome shotgun (WGS) entry which is preliminary data.</text>
</comment>
<evidence type="ECO:0000259" key="1">
    <source>
        <dbReference type="PROSITE" id="PS50268"/>
    </source>
</evidence>
<dbReference type="EMBL" id="JAGYVZ010000001">
    <property type="protein sequence ID" value="MBS7229462.1"/>
    <property type="molecule type" value="Genomic_DNA"/>
</dbReference>
<dbReference type="Pfam" id="PF17963">
    <property type="entry name" value="Big_9"/>
    <property type="match status" value="5"/>
</dbReference>
<name>A0ABS5P598_9FLAO</name>
<accession>A0ABS5P598</accession>
<proteinExistence type="predicted"/>